<dbReference type="EMBL" id="JAPJDO010000005">
    <property type="protein sequence ID" value="MCX2936724.1"/>
    <property type="molecule type" value="Genomic_DNA"/>
</dbReference>
<dbReference type="Proteomes" id="UP001300745">
    <property type="component" value="Unassembled WGS sequence"/>
</dbReference>
<sequence>MWCPSVSLAVWANAWLAGQAAPDDVLDALSTWAPTHSVTAYDAVAAGHTGLPWPDVDDAGAVSLLQTLRTVAGRSNDARPPAISVALPVPGDVRGLAAGTQFQRDALASGEAIIVTSPAGDTIGLVPDFEYDDADDELPDGDRVPELYALSWTVYSLPTGPVIDHTDLGDAEYTLRSAVRSAAEALGALQLGAAGGIDDPRGLVEQLLETGRHHRAPDHAPTRALRVLENAAHVDAIISVSSGLMPIGTQSASEAQIANDALRPLASVVRSARVAAVIAILHSAWH</sequence>
<name>A0ABT3SB28_9MYCO</name>
<accession>A0ABT3SB28</accession>
<evidence type="ECO:0000313" key="2">
    <source>
        <dbReference type="Proteomes" id="UP001300745"/>
    </source>
</evidence>
<organism evidence="1 2">
    <name type="scientific">Mycobacterium pinniadriaticum</name>
    <dbReference type="NCBI Taxonomy" id="2994102"/>
    <lineage>
        <taxon>Bacteria</taxon>
        <taxon>Bacillati</taxon>
        <taxon>Actinomycetota</taxon>
        <taxon>Actinomycetes</taxon>
        <taxon>Mycobacteriales</taxon>
        <taxon>Mycobacteriaceae</taxon>
        <taxon>Mycobacterium</taxon>
    </lineage>
</organism>
<evidence type="ECO:0000313" key="1">
    <source>
        <dbReference type="EMBL" id="MCX2936724.1"/>
    </source>
</evidence>
<protein>
    <submittedName>
        <fullName evidence="1">Uncharacterized protein</fullName>
    </submittedName>
</protein>
<dbReference type="RefSeq" id="WP_265996158.1">
    <property type="nucleotide sequence ID" value="NZ_JAPJDN010000005.1"/>
</dbReference>
<keyword evidence="2" id="KW-1185">Reference proteome</keyword>
<gene>
    <name evidence="1" type="ORF">ORI27_08440</name>
</gene>
<proteinExistence type="predicted"/>
<comment type="caution">
    <text evidence="1">The sequence shown here is derived from an EMBL/GenBank/DDBJ whole genome shotgun (WGS) entry which is preliminary data.</text>
</comment>
<reference evidence="1 2" key="1">
    <citation type="submission" date="2022-11" db="EMBL/GenBank/DDBJ databases">
        <title>Mycobacterium sp. nov.</title>
        <authorList>
            <person name="Papic B."/>
            <person name="Spicic S."/>
            <person name="Duvnjak S."/>
        </authorList>
    </citation>
    <scope>NUCLEOTIDE SEQUENCE [LARGE SCALE GENOMIC DNA]</scope>
    <source>
        <strain evidence="1 2">CVI_P4</strain>
    </source>
</reference>